<accession>A0A7X8TJL6</accession>
<evidence type="ECO:0000313" key="2">
    <source>
        <dbReference type="Proteomes" id="UP000523139"/>
    </source>
</evidence>
<dbReference type="AlphaFoldDB" id="A0A7X8TJL6"/>
<dbReference type="Proteomes" id="UP000523139">
    <property type="component" value="Unassembled WGS sequence"/>
</dbReference>
<dbReference type="EMBL" id="JABAHY010000006">
    <property type="protein sequence ID" value="NLS09873.1"/>
    <property type="molecule type" value="Genomic_DNA"/>
</dbReference>
<name>A0A7X8TJL6_9MICC</name>
<proteinExistence type="predicted"/>
<gene>
    <name evidence="1" type="ORF">HGQ17_07630</name>
</gene>
<protein>
    <submittedName>
        <fullName evidence="1">Uncharacterized protein</fullName>
    </submittedName>
</protein>
<organism evidence="1 2">
    <name type="scientific">Nesterenkonia sedimenti</name>
    <dbReference type="NCBI Taxonomy" id="1463632"/>
    <lineage>
        <taxon>Bacteria</taxon>
        <taxon>Bacillati</taxon>
        <taxon>Actinomycetota</taxon>
        <taxon>Actinomycetes</taxon>
        <taxon>Micrococcales</taxon>
        <taxon>Micrococcaceae</taxon>
        <taxon>Nesterenkonia</taxon>
    </lineage>
</organism>
<keyword evidence="2" id="KW-1185">Reference proteome</keyword>
<evidence type="ECO:0000313" key="1">
    <source>
        <dbReference type="EMBL" id="NLS09873.1"/>
    </source>
</evidence>
<dbReference type="RefSeq" id="WP_168887362.1">
    <property type="nucleotide sequence ID" value="NZ_JABAHY010000006.1"/>
</dbReference>
<sequence>MNTSLDALAHATYRFDSDNQVIVALSSSSIDPPNTASAWAERLEPCQGIDEVFDGDDVQFQLHLEVLGDDYTQVRVEFSDDDVDGAGTIGVHQFGNNALVLMHIDQGTGGEAPSFEEVMEMQIESLEGLHVLDGPDTKEPTGEPVSRQEAYAVANTRFGMDNYELDMTITRITEGEAPVTETTQRIAYPRVGDRTPSSNYTDYGAHHERVEGPLGEWEYYRPEPGQGAYLYEGDWHAGNPRPAEGTVSNNGAYRSLAGSLEHVWQDTEVFGTEEGLLIRYSGPSNPMRLSLTFDFGESEEFSLHPSEVDFEILADPDTHYMDQAHLTIYHPNKKKPETTWEVELDYSSYNSTPEIELPAEAQSLFAED</sequence>
<comment type="caution">
    <text evidence="1">The sequence shown here is derived from an EMBL/GenBank/DDBJ whole genome shotgun (WGS) entry which is preliminary data.</text>
</comment>
<reference evidence="1 2" key="1">
    <citation type="submission" date="2020-04" db="EMBL/GenBank/DDBJ databases">
        <title>Nesterenkonia sp. nov., isolated from marine sediment.</title>
        <authorList>
            <person name="Zhang G."/>
        </authorList>
    </citation>
    <scope>NUCLEOTIDE SEQUENCE [LARGE SCALE GENOMIC DNA]</scope>
    <source>
        <strain evidence="1 2">MY13</strain>
    </source>
</reference>